<dbReference type="STRING" id="39841.SAMN05660836_01605"/>
<evidence type="ECO:0000256" key="5">
    <source>
        <dbReference type="ARBA" id="ARBA00022970"/>
    </source>
</evidence>
<dbReference type="GO" id="GO:0022857">
    <property type="term" value="F:transmembrane transporter activity"/>
    <property type="evidence" value="ECO:0007669"/>
    <property type="project" value="InterPro"/>
</dbReference>
<proteinExistence type="inferred from homology"/>
<evidence type="ECO:0000256" key="9">
    <source>
        <dbReference type="SAM" id="Phobius"/>
    </source>
</evidence>
<keyword evidence="5" id="KW-0029">Amino-acid transport</keyword>
<accession>A0A1I4TZ28</accession>
<dbReference type="Proteomes" id="UP000199611">
    <property type="component" value="Unassembled WGS sequence"/>
</dbReference>
<comment type="similarity">
    <text evidence="8">Belongs to the binding-protein-dependent transport system permease family. LivHM subfamily.</text>
</comment>
<dbReference type="PANTHER" id="PTHR11795">
    <property type="entry name" value="BRANCHED-CHAIN AMINO ACID TRANSPORT SYSTEM PERMEASE PROTEIN LIVH"/>
    <property type="match status" value="1"/>
</dbReference>
<evidence type="ECO:0000256" key="8">
    <source>
        <dbReference type="ARBA" id="ARBA00037998"/>
    </source>
</evidence>
<keyword evidence="6 9" id="KW-1133">Transmembrane helix</keyword>
<evidence type="ECO:0000313" key="11">
    <source>
        <dbReference type="Proteomes" id="UP000199611"/>
    </source>
</evidence>
<name>A0A1I4TZ28_9BACT</name>
<dbReference type="PANTHER" id="PTHR11795:SF450">
    <property type="entry name" value="ABC TRANSPORTER PERMEASE PROTEIN"/>
    <property type="match status" value="1"/>
</dbReference>
<evidence type="ECO:0000256" key="4">
    <source>
        <dbReference type="ARBA" id="ARBA00022692"/>
    </source>
</evidence>
<organism evidence="10 11">
    <name type="scientific">Thermodesulforhabdus norvegica</name>
    <dbReference type="NCBI Taxonomy" id="39841"/>
    <lineage>
        <taxon>Bacteria</taxon>
        <taxon>Pseudomonadati</taxon>
        <taxon>Thermodesulfobacteriota</taxon>
        <taxon>Syntrophobacteria</taxon>
        <taxon>Syntrophobacterales</taxon>
        <taxon>Thermodesulforhabdaceae</taxon>
        <taxon>Thermodesulforhabdus</taxon>
    </lineage>
</organism>
<dbReference type="OrthoDB" id="9807115at2"/>
<keyword evidence="7 9" id="KW-0472">Membrane</keyword>
<dbReference type="GO" id="GO:0006865">
    <property type="term" value="P:amino acid transport"/>
    <property type="evidence" value="ECO:0007669"/>
    <property type="project" value="UniProtKB-KW"/>
</dbReference>
<reference evidence="10 11" key="1">
    <citation type="submission" date="2016-10" db="EMBL/GenBank/DDBJ databases">
        <authorList>
            <person name="de Groot N.N."/>
        </authorList>
    </citation>
    <scope>NUCLEOTIDE SEQUENCE [LARGE SCALE GENOMIC DNA]</scope>
    <source>
        <strain evidence="10 11">DSM 9990</strain>
    </source>
</reference>
<feature type="transmembrane region" description="Helical" evidence="9">
    <location>
        <begin position="93"/>
        <end position="116"/>
    </location>
</feature>
<evidence type="ECO:0000256" key="6">
    <source>
        <dbReference type="ARBA" id="ARBA00022989"/>
    </source>
</evidence>
<feature type="transmembrane region" description="Helical" evidence="9">
    <location>
        <begin position="230"/>
        <end position="255"/>
    </location>
</feature>
<dbReference type="InterPro" id="IPR052157">
    <property type="entry name" value="BCAA_transport_permease"/>
</dbReference>
<evidence type="ECO:0000256" key="2">
    <source>
        <dbReference type="ARBA" id="ARBA00022448"/>
    </source>
</evidence>
<feature type="transmembrane region" description="Helical" evidence="9">
    <location>
        <begin position="139"/>
        <end position="161"/>
    </location>
</feature>
<feature type="transmembrane region" description="Helical" evidence="9">
    <location>
        <begin position="63"/>
        <end position="81"/>
    </location>
</feature>
<evidence type="ECO:0000256" key="3">
    <source>
        <dbReference type="ARBA" id="ARBA00022475"/>
    </source>
</evidence>
<evidence type="ECO:0000256" key="1">
    <source>
        <dbReference type="ARBA" id="ARBA00004651"/>
    </source>
</evidence>
<keyword evidence="3" id="KW-1003">Cell membrane</keyword>
<evidence type="ECO:0000256" key="7">
    <source>
        <dbReference type="ARBA" id="ARBA00023136"/>
    </source>
</evidence>
<dbReference type="CDD" id="cd06582">
    <property type="entry name" value="TM_PBP1_LivH_like"/>
    <property type="match status" value="1"/>
</dbReference>
<dbReference type="InterPro" id="IPR001851">
    <property type="entry name" value="ABC_transp_permease"/>
</dbReference>
<dbReference type="GO" id="GO:0005886">
    <property type="term" value="C:plasma membrane"/>
    <property type="evidence" value="ECO:0007669"/>
    <property type="project" value="UniProtKB-SubCell"/>
</dbReference>
<feature type="transmembrane region" description="Helical" evidence="9">
    <location>
        <begin position="6"/>
        <end position="29"/>
    </location>
</feature>
<gene>
    <name evidence="10" type="ORF">SAMN05660836_01605</name>
</gene>
<keyword evidence="2" id="KW-0813">Transport</keyword>
<feature type="transmembrane region" description="Helical" evidence="9">
    <location>
        <begin position="190"/>
        <end position="210"/>
    </location>
</feature>
<protein>
    <submittedName>
        <fullName evidence="10">Amino acid/amide ABC transporter membrane protein 1, HAAT family</fullName>
    </submittedName>
</protein>
<evidence type="ECO:0000313" key="10">
    <source>
        <dbReference type="EMBL" id="SFM82002.1"/>
    </source>
</evidence>
<dbReference type="Pfam" id="PF02653">
    <property type="entry name" value="BPD_transp_2"/>
    <property type="match status" value="1"/>
</dbReference>
<comment type="subcellular location">
    <subcellularLocation>
        <location evidence="1">Cell membrane</location>
        <topology evidence="1">Multi-pass membrane protein</topology>
    </subcellularLocation>
</comment>
<feature type="transmembrane region" description="Helical" evidence="9">
    <location>
        <begin position="36"/>
        <end position="57"/>
    </location>
</feature>
<dbReference type="RefSeq" id="WP_093394840.1">
    <property type="nucleotide sequence ID" value="NZ_FOUU01000004.1"/>
</dbReference>
<dbReference type="EMBL" id="FOUU01000004">
    <property type="protein sequence ID" value="SFM82002.1"/>
    <property type="molecule type" value="Genomic_DNA"/>
</dbReference>
<sequence length="293" mass="30516">MLAQQIPQYIVSGLTSGSIYALVALGFCLIHNATRIVNFAQGEFVMLGALATVSLVADLGLPLWFGAAVSVAMVTLVGVFLDRGLIRRARTTAPIVFIMITVGASIALQGTGMIIWGKDARTLPPIGGYRYIRFGSASIIPQTLVIIGVVACLLLGLYLFLHRHRIGRAIRAVADNPEGALLVGIPVGRLVALSFGMSGALGALAGILVTPLTTMSYQSGLMLGLKGFSAAVLGGFGSLPGAVAGGFILGMLEAFGSGLLSSTYKDAIAFMVLVMILFCKPDGLFGSVRLRRA</sequence>
<keyword evidence="11" id="KW-1185">Reference proteome</keyword>
<keyword evidence="4 9" id="KW-0812">Transmembrane</keyword>
<feature type="transmembrane region" description="Helical" evidence="9">
    <location>
        <begin position="267"/>
        <end position="288"/>
    </location>
</feature>
<dbReference type="AlphaFoldDB" id="A0A1I4TZ28"/>